<evidence type="ECO:0000313" key="3">
    <source>
        <dbReference type="Proteomes" id="UP001576762"/>
    </source>
</evidence>
<dbReference type="EMBL" id="JBHFLD010000004">
    <property type="protein sequence ID" value="MFB2714841.1"/>
    <property type="molecule type" value="Genomic_DNA"/>
</dbReference>
<dbReference type="RefSeq" id="WP_374813136.1">
    <property type="nucleotide sequence ID" value="NZ_JBHFLD010000004.1"/>
</dbReference>
<reference evidence="2 3" key="1">
    <citation type="submission" date="2024-09" db="EMBL/GenBank/DDBJ databases">
        <title>Draft genome sequences of 6 high pH adapted Marinobacter shengliensis sp. isolated from Mariana forearc serpentinite mud volcanoes.</title>
        <authorList>
            <person name="Elkassas S."/>
            <person name="Serres M."/>
            <person name="Michael N."/>
            <person name="Amina P."/>
            <person name="Teodora Z."/>
            <person name="Julie H."/>
        </authorList>
    </citation>
    <scope>NUCLEOTIDE SEQUENCE [LARGE SCALE GENOMIC DNA]</scope>
    <source>
        <strain evidence="2 3">EB4</strain>
    </source>
</reference>
<evidence type="ECO:0000259" key="1">
    <source>
        <dbReference type="Pfam" id="PF09019"/>
    </source>
</evidence>
<comment type="caution">
    <text evidence="2">The sequence shown here is derived from an EMBL/GenBank/DDBJ whole genome shotgun (WGS) entry which is preliminary data.</text>
</comment>
<name>A0ABV4W3S8_9GAMM</name>
<dbReference type="InterPro" id="IPR038365">
    <property type="entry name" value="EcoRII_C_sf"/>
</dbReference>
<dbReference type="InterPro" id="IPR011335">
    <property type="entry name" value="Restrct_endonuc-II-like"/>
</dbReference>
<dbReference type="InterPro" id="IPR015109">
    <property type="entry name" value="Restrct_endonuc_II_EcoRII_C"/>
</dbReference>
<dbReference type="Gene3D" id="3.40.91.80">
    <property type="match status" value="1"/>
</dbReference>
<keyword evidence="2" id="KW-0540">Nuclease</keyword>
<keyword evidence="2" id="KW-0378">Hydrolase</keyword>
<keyword evidence="2" id="KW-0255">Endonuclease</keyword>
<gene>
    <name evidence="2" type="ORF">ACE05E_05030</name>
</gene>
<accession>A0ABV4W3S8</accession>
<proteinExistence type="predicted"/>
<evidence type="ECO:0000313" key="2">
    <source>
        <dbReference type="EMBL" id="MFB2714841.1"/>
    </source>
</evidence>
<sequence>MAIVDPTDIEVPVSLFNYIADEAGIPVFGAGTGDDDWTELLLKKFGLKFPTTRELSGLALETLGSDVDPMAEPDASLMALIEREEILFKQLERHIVSEHLTEHAAGWSKDVDAFISFSLSVQNRRKSRAGHALENHLEWLFGENGLQFERGARTEKRSKPDFLFPGSEAYQNNDFPSSHLHMLGVKTSCKDRWRQILNEAQRISPKHLLTLQPGISEHQLTEMTDAEVQLIVPSPLHRFYPQGNAEDLSSFIDFIRDQQHGGYC</sequence>
<organism evidence="2 3">
    <name type="scientific">Marinobacter shengliensis</name>
    <dbReference type="NCBI Taxonomy" id="1389223"/>
    <lineage>
        <taxon>Bacteria</taxon>
        <taxon>Pseudomonadati</taxon>
        <taxon>Pseudomonadota</taxon>
        <taxon>Gammaproteobacteria</taxon>
        <taxon>Pseudomonadales</taxon>
        <taxon>Marinobacteraceae</taxon>
        <taxon>Marinobacter</taxon>
    </lineage>
</organism>
<dbReference type="Pfam" id="PF09019">
    <property type="entry name" value="EcoRII-C"/>
    <property type="match status" value="1"/>
</dbReference>
<dbReference type="SUPFAM" id="SSF52980">
    <property type="entry name" value="Restriction endonuclease-like"/>
    <property type="match status" value="1"/>
</dbReference>
<protein>
    <submittedName>
        <fullName evidence="2">Type II restriction endonuclease</fullName>
    </submittedName>
</protein>
<dbReference type="Proteomes" id="UP001576762">
    <property type="component" value="Unassembled WGS sequence"/>
</dbReference>
<feature type="domain" description="Restriction endonuclease type II EcoRII C-terminal" evidence="1">
    <location>
        <begin position="88"/>
        <end position="255"/>
    </location>
</feature>
<dbReference type="GO" id="GO:0004519">
    <property type="term" value="F:endonuclease activity"/>
    <property type="evidence" value="ECO:0007669"/>
    <property type="project" value="UniProtKB-KW"/>
</dbReference>
<keyword evidence="3" id="KW-1185">Reference proteome</keyword>